<organism evidence="2 3">
    <name type="scientific">Sphingobacterium litopenaei</name>
    <dbReference type="NCBI Taxonomy" id="2763500"/>
    <lineage>
        <taxon>Bacteria</taxon>
        <taxon>Pseudomonadati</taxon>
        <taxon>Bacteroidota</taxon>
        <taxon>Sphingobacteriia</taxon>
        <taxon>Sphingobacteriales</taxon>
        <taxon>Sphingobacteriaceae</taxon>
        <taxon>Sphingobacterium</taxon>
    </lineage>
</organism>
<dbReference type="SUPFAM" id="SSF53187">
    <property type="entry name" value="Zn-dependent exopeptidases"/>
    <property type="match status" value="1"/>
</dbReference>
<keyword evidence="3" id="KW-1185">Reference proteome</keyword>
<dbReference type="Pfam" id="PF04389">
    <property type="entry name" value="Peptidase_M28"/>
    <property type="match status" value="1"/>
</dbReference>
<proteinExistence type="predicted"/>
<dbReference type="PANTHER" id="PTHR12147">
    <property type="entry name" value="METALLOPEPTIDASE M28 FAMILY MEMBER"/>
    <property type="match status" value="1"/>
</dbReference>
<dbReference type="InterPro" id="IPR045175">
    <property type="entry name" value="M28_fam"/>
</dbReference>
<dbReference type="Gene3D" id="3.40.630.10">
    <property type="entry name" value="Zn peptidases"/>
    <property type="match status" value="1"/>
</dbReference>
<dbReference type="RefSeq" id="WP_190303020.1">
    <property type="nucleotide sequence ID" value="NZ_JACOIJ010000056.1"/>
</dbReference>
<evidence type="ECO:0000313" key="3">
    <source>
        <dbReference type="Proteomes" id="UP000651271"/>
    </source>
</evidence>
<dbReference type="Proteomes" id="UP000651271">
    <property type="component" value="Unassembled WGS sequence"/>
</dbReference>
<dbReference type="InterPro" id="IPR007484">
    <property type="entry name" value="Peptidase_M28"/>
</dbReference>
<dbReference type="EMBL" id="JACOIJ010000056">
    <property type="protein sequence ID" value="MBD1431079.1"/>
    <property type="molecule type" value="Genomic_DNA"/>
</dbReference>
<feature type="domain" description="Peptidase M28" evidence="1">
    <location>
        <begin position="97"/>
        <end position="294"/>
    </location>
</feature>
<evidence type="ECO:0000259" key="1">
    <source>
        <dbReference type="Pfam" id="PF04389"/>
    </source>
</evidence>
<sequence length="313" mass="35293">MKRLFPLFILLLVLLSAKLTAQEIEISRLKKHIFYLADDKMKGRATGSKELAKAANYIENEFKKYKLQPLGENGYRQAFEAKVRRVIVPDSIRQAENIIGFLDNGAPYTIVVGAHYDHLGHGNFGGTRDTSHIGQIHNGADDNASGVAGLLELARYYSSNKIKEKYNILFIAFSAEELGLVGSKYWTEHPTLPLDKIHWMLNMDMIGRYNPDNGLAIIGYGTSSKFPSIFENISSTIKFNKSKDGNGGSDQTSFYKKNIPVLFFHTGGHDDYHKATDDADKIDYNALKAILELEVKVIDYSMLHDKMDFIWTN</sequence>
<name>A0ABR7YIE7_9SPHI</name>
<dbReference type="PANTHER" id="PTHR12147:SF26">
    <property type="entry name" value="PEPTIDASE M28 DOMAIN-CONTAINING PROTEIN"/>
    <property type="match status" value="1"/>
</dbReference>
<accession>A0ABR7YIE7</accession>
<gene>
    <name evidence="2" type="ORF">H8B04_16240</name>
</gene>
<evidence type="ECO:0000313" key="2">
    <source>
        <dbReference type="EMBL" id="MBD1431079.1"/>
    </source>
</evidence>
<comment type="caution">
    <text evidence="2">The sequence shown here is derived from an EMBL/GenBank/DDBJ whole genome shotgun (WGS) entry which is preliminary data.</text>
</comment>
<protein>
    <submittedName>
        <fullName evidence="2">M20/M25/M40 family metallo-hydrolase</fullName>
    </submittedName>
</protein>
<reference evidence="2 3" key="1">
    <citation type="submission" date="2020-08" db="EMBL/GenBank/DDBJ databases">
        <title>Sphingobacterium sp. DN04309 isolated from aquaculture water.</title>
        <authorList>
            <person name="Zhang M."/>
        </authorList>
    </citation>
    <scope>NUCLEOTIDE SEQUENCE [LARGE SCALE GENOMIC DNA]</scope>
    <source>
        <strain evidence="2 3">DN04309</strain>
    </source>
</reference>